<sequence>MALGEAHLALKEASANFQ</sequence>
<protein>
    <submittedName>
        <fullName evidence="1">Uncharacterized protein</fullName>
    </submittedName>
</protein>
<proteinExistence type="predicted"/>
<evidence type="ECO:0000313" key="2">
    <source>
        <dbReference type="Proteomes" id="UP000054988"/>
    </source>
</evidence>
<reference evidence="1 2" key="1">
    <citation type="submission" date="2015-12" db="EMBL/GenBank/DDBJ databases">
        <title>Draft genome sequence of Moniliophthora roreri, the causal agent of frosty pod rot of cacao.</title>
        <authorList>
            <person name="Aime M.C."/>
            <person name="Diaz-Valderrama J.R."/>
            <person name="Kijpornyongpan T."/>
            <person name="Phillips-Mora W."/>
        </authorList>
    </citation>
    <scope>NUCLEOTIDE SEQUENCE [LARGE SCALE GENOMIC DNA]</scope>
    <source>
        <strain evidence="1 2">MCA 2952</strain>
    </source>
</reference>
<evidence type="ECO:0000313" key="1">
    <source>
        <dbReference type="EMBL" id="KTB41872.1"/>
    </source>
</evidence>
<comment type="caution">
    <text evidence="1">The sequence shown here is derived from an EMBL/GenBank/DDBJ whole genome shotgun (WGS) entry which is preliminary data.</text>
</comment>
<organism evidence="1 2">
    <name type="scientific">Moniliophthora roreri</name>
    <name type="common">Frosty pod rot fungus</name>
    <name type="synonym">Monilia roreri</name>
    <dbReference type="NCBI Taxonomy" id="221103"/>
    <lineage>
        <taxon>Eukaryota</taxon>
        <taxon>Fungi</taxon>
        <taxon>Dikarya</taxon>
        <taxon>Basidiomycota</taxon>
        <taxon>Agaricomycotina</taxon>
        <taxon>Agaricomycetes</taxon>
        <taxon>Agaricomycetidae</taxon>
        <taxon>Agaricales</taxon>
        <taxon>Marasmiineae</taxon>
        <taxon>Marasmiaceae</taxon>
        <taxon>Moniliophthora</taxon>
    </lineage>
</organism>
<dbReference type="AlphaFoldDB" id="A0A0W0FZX4"/>
<accession>A0A0W0FZX4</accession>
<dbReference type="EMBL" id="LATX01001423">
    <property type="protein sequence ID" value="KTB41872.1"/>
    <property type="molecule type" value="Genomic_DNA"/>
</dbReference>
<gene>
    <name evidence="1" type="ORF">WG66_5547</name>
</gene>
<dbReference type="Proteomes" id="UP000054988">
    <property type="component" value="Unassembled WGS sequence"/>
</dbReference>
<name>A0A0W0FZX4_MONRR</name>